<gene>
    <name evidence="1" type="ORF">U9M48_027656</name>
</gene>
<evidence type="ECO:0000313" key="2">
    <source>
        <dbReference type="Proteomes" id="UP001341281"/>
    </source>
</evidence>
<accession>A0AAQ3WZT0</accession>
<organism evidence="1 2">
    <name type="scientific">Paspalum notatum var. saurae</name>
    <dbReference type="NCBI Taxonomy" id="547442"/>
    <lineage>
        <taxon>Eukaryota</taxon>
        <taxon>Viridiplantae</taxon>
        <taxon>Streptophyta</taxon>
        <taxon>Embryophyta</taxon>
        <taxon>Tracheophyta</taxon>
        <taxon>Spermatophyta</taxon>
        <taxon>Magnoliopsida</taxon>
        <taxon>Liliopsida</taxon>
        <taxon>Poales</taxon>
        <taxon>Poaceae</taxon>
        <taxon>PACMAD clade</taxon>
        <taxon>Panicoideae</taxon>
        <taxon>Andropogonodae</taxon>
        <taxon>Paspaleae</taxon>
        <taxon>Paspalinae</taxon>
        <taxon>Paspalum</taxon>
    </lineage>
</organism>
<name>A0AAQ3WZT0_PASNO</name>
<keyword evidence="2" id="KW-1185">Reference proteome</keyword>
<reference evidence="1 2" key="1">
    <citation type="submission" date="2024-02" db="EMBL/GenBank/DDBJ databases">
        <title>High-quality chromosome-scale genome assembly of Pensacola bahiagrass (Paspalum notatum Flugge var. saurae).</title>
        <authorList>
            <person name="Vega J.M."/>
            <person name="Podio M."/>
            <person name="Orjuela J."/>
            <person name="Siena L.A."/>
            <person name="Pessino S.C."/>
            <person name="Combes M.C."/>
            <person name="Mariac C."/>
            <person name="Albertini E."/>
            <person name="Pupilli F."/>
            <person name="Ortiz J.P.A."/>
            <person name="Leblanc O."/>
        </authorList>
    </citation>
    <scope>NUCLEOTIDE SEQUENCE [LARGE SCALE GENOMIC DNA]</scope>
    <source>
        <strain evidence="1">R1</strain>
        <tissue evidence="1">Leaf</tissue>
    </source>
</reference>
<dbReference type="EMBL" id="CP144750">
    <property type="protein sequence ID" value="WVZ80157.1"/>
    <property type="molecule type" value="Genomic_DNA"/>
</dbReference>
<proteinExistence type="predicted"/>
<dbReference type="Proteomes" id="UP001341281">
    <property type="component" value="Chromosome 06"/>
</dbReference>
<sequence>MSSLDRNRRASGRPAGNIGHLGSRCSYFDMFTNVKIELSNDETSWRKQGGGRWPARPVCGSLALCRWHVYRSCVTSLGSIGQLASGAASKGKKKTGRQAKLLQKYSTAVTVKKVNMQIKMILCDLMFAR</sequence>
<dbReference type="AlphaFoldDB" id="A0AAQ3WZT0"/>
<protein>
    <submittedName>
        <fullName evidence="1">Uncharacterized protein</fullName>
    </submittedName>
</protein>
<evidence type="ECO:0000313" key="1">
    <source>
        <dbReference type="EMBL" id="WVZ80157.1"/>
    </source>
</evidence>